<dbReference type="PATRIC" id="fig|1195236.3.peg.5444"/>
<dbReference type="InterPro" id="IPR008928">
    <property type="entry name" value="6-hairpin_glycosidase_sf"/>
</dbReference>
<proteinExistence type="predicted"/>
<dbReference type="AlphaFoldDB" id="S0FFD0"/>
<dbReference type="Pfam" id="PF22124">
    <property type="entry name" value="Glyco_hydro_95_cat"/>
    <property type="match status" value="1"/>
</dbReference>
<feature type="domain" description="Glycosyl hydrolase family 95 catalytic" evidence="2">
    <location>
        <begin position="508"/>
        <end position="670"/>
    </location>
</feature>
<protein>
    <submittedName>
        <fullName evidence="3">Uncharacterized protein</fullName>
    </submittedName>
</protein>
<comment type="caution">
    <text evidence="3">The sequence shown here is derived from an EMBL/GenBank/DDBJ whole genome shotgun (WGS) entry which is preliminary data.</text>
</comment>
<evidence type="ECO:0000313" key="4">
    <source>
        <dbReference type="Proteomes" id="UP000014155"/>
    </source>
</evidence>
<keyword evidence="4" id="KW-1185">Reference proteome</keyword>
<dbReference type="InterPro" id="IPR012341">
    <property type="entry name" value="6hp_glycosidase-like_sf"/>
</dbReference>
<dbReference type="Gene3D" id="2.60.40.1180">
    <property type="entry name" value="Golgi alpha-mannosidase II"/>
    <property type="match status" value="1"/>
</dbReference>
<dbReference type="InterPro" id="IPR013780">
    <property type="entry name" value="Glyco_hydro_b"/>
</dbReference>
<dbReference type="InterPro" id="IPR054363">
    <property type="entry name" value="GH95_cat"/>
</dbReference>
<dbReference type="PANTHER" id="PTHR31084:SF19">
    <property type="entry name" value="GLYCOSYL HYDROLASE FAMILY 95 N-TERMINAL DOMAIN-CONTAINING PROTEIN"/>
    <property type="match status" value="1"/>
</dbReference>
<dbReference type="InterPro" id="IPR049053">
    <property type="entry name" value="AFCA-like_C"/>
</dbReference>
<dbReference type="SUPFAM" id="SSF48208">
    <property type="entry name" value="Six-hairpin glycosidases"/>
    <property type="match status" value="1"/>
</dbReference>
<dbReference type="EMBL" id="AORV01000072">
    <property type="protein sequence ID" value="EMS69177.1"/>
    <property type="molecule type" value="Genomic_DNA"/>
</dbReference>
<dbReference type="Pfam" id="PF21307">
    <property type="entry name" value="Glyco_hydro_95_C"/>
    <property type="match status" value="1"/>
</dbReference>
<dbReference type="GO" id="GO:0004560">
    <property type="term" value="F:alpha-L-fucosidase activity"/>
    <property type="evidence" value="ECO:0007669"/>
    <property type="project" value="TreeGrafter"/>
</dbReference>
<name>S0FFD0_RUMCE</name>
<dbReference type="PANTHER" id="PTHR31084">
    <property type="entry name" value="ALPHA-L-FUCOSIDASE 2"/>
    <property type="match status" value="1"/>
</dbReference>
<dbReference type="eggNOG" id="COG1554">
    <property type="taxonomic scope" value="Bacteria"/>
</dbReference>
<dbReference type="RefSeq" id="WP_004630947.1">
    <property type="nucleotide sequence ID" value="NZ_AORV01000072.1"/>
</dbReference>
<dbReference type="STRING" id="1195236.CTER_5306"/>
<evidence type="ECO:0000259" key="2">
    <source>
        <dbReference type="Pfam" id="PF22124"/>
    </source>
</evidence>
<reference evidence="3 4" key="1">
    <citation type="journal article" date="2013" name="Genome Announc.">
        <title>Draft Genome Sequence of the Cellulolytic, Mesophilic, Anaerobic Bacterium Clostridium termitidis Strain CT1112 (DSM 5398).</title>
        <authorList>
            <person name="Lal S."/>
            <person name="Ramachandran U."/>
            <person name="Zhang X."/>
            <person name="Munir R."/>
            <person name="Sparling R."/>
            <person name="Levin D.B."/>
        </authorList>
    </citation>
    <scope>NUCLEOTIDE SEQUENCE [LARGE SCALE GENOMIC DNA]</scope>
    <source>
        <strain evidence="3 4">CT1112</strain>
    </source>
</reference>
<dbReference type="GO" id="GO:0005975">
    <property type="term" value="P:carbohydrate metabolic process"/>
    <property type="evidence" value="ECO:0007669"/>
    <property type="project" value="InterPro"/>
</dbReference>
<evidence type="ECO:0000313" key="3">
    <source>
        <dbReference type="EMBL" id="EMS69177.1"/>
    </source>
</evidence>
<dbReference type="Gene3D" id="1.50.10.10">
    <property type="match status" value="1"/>
</dbReference>
<accession>S0FFD0</accession>
<gene>
    <name evidence="3" type="ORF">CTER_5306</name>
</gene>
<dbReference type="Proteomes" id="UP000014155">
    <property type="component" value="Unassembled WGS sequence"/>
</dbReference>
<organism evidence="3 4">
    <name type="scientific">Ruminiclostridium cellobioparum subsp. termitidis CT1112</name>
    <dbReference type="NCBI Taxonomy" id="1195236"/>
    <lineage>
        <taxon>Bacteria</taxon>
        <taxon>Bacillati</taxon>
        <taxon>Bacillota</taxon>
        <taxon>Clostridia</taxon>
        <taxon>Eubacteriales</taxon>
        <taxon>Oscillospiraceae</taxon>
        <taxon>Ruminiclostridium</taxon>
    </lineage>
</organism>
<feature type="domain" description="Alpha fucosidase A-like C-terminal" evidence="1">
    <location>
        <begin position="780"/>
        <end position="878"/>
    </location>
</feature>
<sequence length="883" mass="100014">MQNSKKYIDSLFSAEKTIKETAKAKTFRRELCRYNPGGMGGSIMGRYPRMATPAMKAALWGSGGNLTLSLLKTDVVDRRYVDKDHFTMADLIEGAFSEKNKDINDMPLAGMTRPPFAVLHKDGGRYNHALWSEVYPFPCQKSVGQIIVKADELMEAEQPVAEQHMKDGSVTVKVEKDGKSIDVNYIFGMKRNIAAVDLSYENMDEPVAFRLYRNVDQGHRRYMEENGEYKKVVVYRPADADQSYEYYDFEADREINGLFEPPATGREGRFFWVHQVFPSDTTFPEGFRYVMMGLVSNAEAEVDENQLAKGLGTAPYIPRDGQGMLKVPGIRTMTHPELFELMEENYSHVAKAPGVAVTARLKNSDSGKARLYVAVVTVNETADYMQKAKDMLLEAERIGFEGIAAENEAWYDALYEKRENGRIIMGGTEEEKCFAADIFTDEVYQSWTSGHMGYCNPDPAKLEGGASYAGYDIDIQNWHTSPCYNELFTEGKYFMRNQYEPKMLWPRLISLWHETFKEKARLKFGLPGMCMAHGFLPPAAQSPWYMENNSLDFSMEVPGQIMKVIWNFWDYAADEKFLKNTAYPILRDLAIFYEAFARMGWDGKQFNIEPTVETESYGVSYRLEYTCNNTGALTMFRKVLNIAAEAAEYLGLDSELIPGWLEVAEKLAPYPKFRVIGGDIMGSNEKAFPRHTRGDHYMFNGYNPVNLSDEINLDSPQELKELMVRTADVVCAARNWDPYILTGASKEYIPCRYAKGAVKIENHNMLAEDLLEAPERLMNSRSGRIHLFPAVPDWTVAAFRGFLARGGFEVSAARNEEGVQAVMIKARRSIPCRLMNPWTGSNVAAEDVDTGILADVTMDLSNGECIIFNAVQGHVYNIYRKNN</sequence>
<evidence type="ECO:0000259" key="1">
    <source>
        <dbReference type="Pfam" id="PF21307"/>
    </source>
</evidence>